<proteinExistence type="inferred from homology"/>
<dbReference type="SUPFAM" id="SSF54523">
    <property type="entry name" value="Pili subunits"/>
    <property type="match status" value="1"/>
</dbReference>
<dbReference type="InterPro" id="IPR045584">
    <property type="entry name" value="Pilin-like"/>
</dbReference>
<evidence type="ECO:0000256" key="9">
    <source>
        <dbReference type="ARBA" id="ARBA00025772"/>
    </source>
</evidence>
<evidence type="ECO:0000256" key="7">
    <source>
        <dbReference type="ARBA" id="ARBA00022989"/>
    </source>
</evidence>
<keyword evidence="4" id="KW-0488">Methylation</keyword>
<feature type="transmembrane region" description="Helical" evidence="12">
    <location>
        <begin position="29"/>
        <end position="52"/>
    </location>
</feature>
<dbReference type="InterPro" id="IPR022346">
    <property type="entry name" value="T2SS_GspH"/>
</dbReference>
<evidence type="ECO:0000259" key="13">
    <source>
        <dbReference type="Pfam" id="PF12019"/>
    </source>
</evidence>
<evidence type="ECO:0000256" key="11">
    <source>
        <dbReference type="SAM" id="MobiDB-lite"/>
    </source>
</evidence>
<evidence type="ECO:0000313" key="15">
    <source>
        <dbReference type="Proteomes" id="UP000235346"/>
    </source>
</evidence>
<evidence type="ECO:0000256" key="4">
    <source>
        <dbReference type="ARBA" id="ARBA00022481"/>
    </source>
</evidence>
<feature type="region of interest" description="Disordered" evidence="11">
    <location>
        <begin position="1"/>
        <end position="20"/>
    </location>
</feature>
<dbReference type="Proteomes" id="UP000235346">
    <property type="component" value="Unassembled WGS sequence"/>
</dbReference>
<keyword evidence="7 12" id="KW-1133">Transmembrane helix</keyword>
<accession>A0A2N7TRT3</accession>
<feature type="domain" description="General secretion pathway GspH" evidence="13">
    <location>
        <begin position="66"/>
        <end position="159"/>
    </location>
</feature>
<evidence type="ECO:0000256" key="6">
    <source>
        <dbReference type="ARBA" id="ARBA00022692"/>
    </source>
</evidence>
<dbReference type="Pfam" id="PF07963">
    <property type="entry name" value="N_methyl"/>
    <property type="match status" value="1"/>
</dbReference>
<dbReference type="GO" id="GO:0005886">
    <property type="term" value="C:plasma membrane"/>
    <property type="evidence" value="ECO:0007669"/>
    <property type="project" value="UniProtKB-SubCell"/>
</dbReference>
<sequence>MGVRRALPLTTKESGGQRLAGDAMKPRGFTLIELLVTLSVAVILATIAVPGFQGMMATNRLSADHNEILAGLNFARSEAAKRRESVVFAITSESPWEYRVYPADSTSDVMRRRVARDDRTAVTSGSVAFNPLGRRDNCTGWTGCTLAVSWGGGDRVSGIEIGLTGRVSKTDTIPD</sequence>
<dbReference type="Gene3D" id="3.55.40.10">
    <property type="entry name" value="minor pseudopilin epsh domain"/>
    <property type="match status" value="1"/>
</dbReference>
<keyword evidence="5" id="KW-0997">Cell inner membrane</keyword>
<keyword evidence="15" id="KW-1185">Reference proteome</keyword>
<dbReference type="OrthoDB" id="6367648at2"/>
<evidence type="ECO:0000313" key="14">
    <source>
        <dbReference type="EMBL" id="PMR70899.1"/>
    </source>
</evidence>
<keyword evidence="3" id="KW-1003">Cell membrane</keyword>
<dbReference type="EMBL" id="PNRE01000023">
    <property type="protein sequence ID" value="PMR70899.1"/>
    <property type="molecule type" value="Genomic_DNA"/>
</dbReference>
<evidence type="ECO:0000256" key="1">
    <source>
        <dbReference type="ARBA" id="ARBA00004377"/>
    </source>
</evidence>
<evidence type="ECO:0000256" key="10">
    <source>
        <dbReference type="ARBA" id="ARBA00030775"/>
    </source>
</evidence>
<evidence type="ECO:0000256" key="2">
    <source>
        <dbReference type="ARBA" id="ARBA00021549"/>
    </source>
</evidence>
<evidence type="ECO:0000256" key="8">
    <source>
        <dbReference type="ARBA" id="ARBA00023136"/>
    </source>
</evidence>
<organism evidence="14 15">
    <name type="scientific">Halomonas heilongjiangensis</name>
    <dbReference type="NCBI Taxonomy" id="1387883"/>
    <lineage>
        <taxon>Bacteria</taxon>
        <taxon>Pseudomonadati</taxon>
        <taxon>Pseudomonadota</taxon>
        <taxon>Gammaproteobacteria</taxon>
        <taxon>Oceanospirillales</taxon>
        <taxon>Halomonadaceae</taxon>
        <taxon>Halomonas</taxon>
    </lineage>
</organism>
<evidence type="ECO:0000256" key="3">
    <source>
        <dbReference type="ARBA" id="ARBA00022475"/>
    </source>
</evidence>
<dbReference type="GO" id="GO:0015627">
    <property type="term" value="C:type II protein secretion system complex"/>
    <property type="evidence" value="ECO:0007669"/>
    <property type="project" value="InterPro"/>
</dbReference>
<dbReference type="NCBIfam" id="TIGR02532">
    <property type="entry name" value="IV_pilin_GFxxxE"/>
    <property type="match status" value="1"/>
</dbReference>
<evidence type="ECO:0000256" key="5">
    <source>
        <dbReference type="ARBA" id="ARBA00022519"/>
    </source>
</evidence>
<protein>
    <recommendedName>
        <fullName evidence="2">Type II secretion system protein H</fullName>
    </recommendedName>
    <alternativeName>
        <fullName evidence="10">General secretion pathway protein H</fullName>
    </alternativeName>
</protein>
<comment type="caution">
    <text evidence="14">The sequence shown here is derived from an EMBL/GenBank/DDBJ whole genome shotgun (WGS) entry which is preliminary data.</text>
</comment>
<reference evidence="14 15" key="1">
    <citation type="submission" date="2018-01" db="EMBL/GenBank/DDBJ databases">
        <title>Halomonas endophytica sp. nov., isolated from storage liquid in the stems of Populus euphratica.</title>
        <authorList>
            <person name="Chen C."/>
        </authorList>
    </citation>
    <scope>NUCLEOTIDE SEQUENCE [LARGE SCALE GENOMIC DNA]</scope>
    <source>
        <strain evidence="14 15">DSM 26881</strain>
    </source>
</reference>
<name>A0A2N7TRT3_9GAMM</name>
<dbReference type="Pfam" id="PF12019">
    <property type="entry name" value="GspH"/>
    <property type="match status" value="1"/>
</dbReference>
<dbReference type="GO" id="GO:0015628">
    <property type="term" value="P:protein secretion by the type II secretion system"/>
    <property type="evidence" value="ECO:0007669"/>
    <property type="project" value="InterPro"/>
</dbReference>
<gene>
    <name evidence="14" type="ORF">C1H66_04410</name>
</gene>
<comment type="subcellular location">
    <subcellularLocation>
        <location evidence="1">Cell inner membrane</location>
        <topology evidence="1">Single-pass membrane protein</topology>
    </subcellularLocation>
</comment>
<keyword evidence="6 12" id="KW-0812">Transmembrane</keyword>
<dbReference type="PROSITE" id="PS00409">
    <property type="entry name" value="PROKAR_NTER_METHYL"/>
    <property type="match status" value="1"/>
</dbReference>
<keyword evidence="8 12" id="KW-0472">Membrane</keyword>
<dbReference type="InterPro" id="IPR012902">
    <property type="entry name" value="N_methyl_site"/>
</dbReference>
<comment type="similarity">
    <text evidence="9">Belongs to the GSP H family.</text>
</comment>
<dbReference type="AlphaFoldDB" id="A0A2N7TRT3"/>
<evidence type="ECO:0000256" key="12">
    <source>
        <dbReference type="SAM" id="Phobius"/>
    </source>
</evidence>